<dbReference type="AlphaFoldDB" id="A0A017T4L9"/>
<feature type="compositionally biased region" description="Basic and acidic residues" evidence="1">
    <location>
        <begin position="234"/>
        <end position="254"/>
    </location>
</feature>
<organism evidence="2 3">
    <name type="scientific">Chondromyces apiculatus DSM 436</name>
    <dbReference type="NCBI Taxonomy" id="1192034"/>
    <lineage>
        <taxon>Bacteria</taxon>
        <taxon>Pseudomonadati</taxon>
        <taxon>Myxococcota</taxon>
        <taxon>Polyangia</taxon>
        <taxon>Polyangiales</taxon>
        <taxon>Polyangiaceae</taxon>
        <taxon>Chondromyces</taxon>
    </lineage>
</organism>
<feature type="region of interest" description="Disordered" evidence="1">
    <location>
        <begin position="23"/>
        <end position="62"/>
    </location>
</feature>
<evidence type="ECO:0000313" key="2">
    <source>
        <dbReference type="EMBL" id="EYF03760.1"/>
    </source>
</evidence>
<evidence type="ECO:0000256" key="1">
    <source>
        <dbReference type="SAM" id="MobiDB-lite"/>
    </source>
</evidence>
<evidence type="ECO:0000313" key="3">
    <source>
        <dbReference type="Proteomes" id="UP000019678"/>
    </source>
</evidence>
<evidence type="ECO:0008006" key="4">
    <source>
        <dbReference type="Google" id="ProtNLM"/>
    </source>
</evidence>
<dbReference type="STRING" id="1192034.CAP_5190"/>
<dbReference type="OrthoDB" id="6899210at2"/>
<keyword evidence="3" id="KW-1185">Reference proteome</keyword>
<accession>A0A017T4L9</accession>
<gene>
    <name evidence="2" type="ORF">CAP_5190</name>
</gene>
<dbReference type="EMBL" id="ASRX01000042">
    <property type="protein sequence ID" value="EYF03760.1"/>
    <property type="molecule type" value="Genomic_DNA"/>
</dbReference>
<sequence length="869" mass="90551">MIPLNPARRRWIARAAFALGAGACSSSDTKPDPEIPPDPPGRDPAHCTFETPPTREALPANTPAPVRAGMGSVILPMPIGAPLGGYASRTPALGGAPVDDRAGRFVTGMIPSIGVHDALRAEALALEAGDERVIILRIDAPLLNENTLFELESLAAPDGSLRGRILISASHSHGAWAGWQPSLVLMPGVDAPHRALADRVLGAMAKAIQDAVAALEPARIGVAVDPDFDPSDTVNRDRRGENDAILDPHGEAAHGGKDATVWALRVDRADGSPLAALVNVPIHGTIGGDSNMIASTDVIGGISRALSAELGYPVLHLQGAAGDVSPAGEEGRAACPDGTRCLDIPRIETVGARAATLLAPLVEGIETGADAALEVVTRTFYIGHDIEVRRPDDTLLSYAPVNPDPEFVADGVLLDERGRIATPVDEFNTNAGAGLCGDPDAGSFAPIPGARSIPPYNSCLELTLGKDLVFGLFEGVNTDIPVPLCDSIRATGSAIRISGTPSGDWLLLGIPGEPTAPFAHYLRSRSPAGPERTLLIGYADDHLGYLLTAEDWVAGGYEPSINIWGPLEGEAVIDGVLESATIAWTAEREDPEVGSSRWLDWTYPITTPIEPSITSDHGTVFTGDAPMFWPDTADTAATAPTTISRAVGAARLAWTGGDPAIDNPEVIIERETEPDVFEPLLDAHGRPASTADGAVVITYTPDPLDAEVPTHHIYGAVWQPVPADPFSYATPAQPFSLPLGRYRFHVRGAAQSSSGPTTYDFTSDPFQVDAAPLAATSSAIRSASAIDVVALLGSAPGLRALREGPSDVDVPLLGPWSVTVTFASGPMQAFDITPDTASTASIPLAAADITDAVSVEIRDVHGNGGVLTL</sequence>
<dbReference type="Proteomes" id="UP000019678">
    <property type="component" value="Unassembled WGS sequence"/>
</dbReference>
<reference evidence="2 3" key="1">
    <citation type="submission" date="2013-05" db="EMBL/GenBank/DDBJ databases">
        <title>Genome assembly of Chondromyces apiculatus DSM 436.</title>
        <authorList>
            <person name="Sharma G."/>
            <person name="Khatri I."/>
            <person name="Kaur C."/>
            <person name="Mayilraj S."/>
            <person name="Subramanian S."/>
        </authorList>
    </citation>
    <scope>NUCLEOTIDE SEQUENCE [LARGE SCALE GENOMIC DNA]</scope>
    <source>
        <strain evidence="2 3">DSM 436</strain>
    </source>
</reference>
<comment type="caution">
    <text evidence="2">The sequence shown here is derived from an EMBL/GenBank/DDBJ whole genome shotgun (WGS) entry which is preliminary data.</text>
</comment>
<protein>
    <recommendedName>
        <fullName evidence="4">Neutral/alkaline non-lysosomal ceramidase N-terminal domain-containing protein</fullName>
    </recommendedName>
</protein>
<feature type="region of interest" description="Disordered" evidence="1">
    <location>
        <begin position="231"/>
        <end position="254"/>
    </location>
</feature>
<name>A0A017T4L9_9BACT</name>
<proteinExistence type="predicted"/>
<dbReference type="RefSeq" id="WP_156041123.1">
    <property type="nucleotide sequence ID" value="NZ_ASRX01000042.1"/>
</dbReference>